<evidence type="ECO:0000256" key="8">
    <source>
        <dbReference type="ARBA" id="ARBA00022840"/>
    </source>
</evidence>
<keyword evidence="3" id="KW-0723">Serine/threonine-protein kinase</keyword>
<keyword evidence="7 15" id="KW-0418">Kinase</keyword>
<dbReference type="GeneID" id="24595041"/>
<dbReference type="Gene3D" id="3.30.200.20">
    <property type="entry name" value="Phosphorylase Kinase, domain 1"/>
    <property type="match status" value="1"/>
</dbReference>
<evidence type="ECO:0000313" key="15">
    <source>
        <dbReference type="EMBL" id="KAH9586054.1"/>
    </source>
</evidence>
<evidence type="ECO:0000256" key="3">
    <source>
        <dbReference type="ARBA" id="ARBA00022527"/>
    </source>
</evidence>
<dbReference type="InterPro" id="IPR017441">
    <property type="entry name" value="Protein_kinase_ATP_BS"/>
</dbReference>
<organism evidence="15 16">
    <name type="scientific">Schistosoma haematobium</name>
    <name type="common">Blood fluke</name>
    <dbReference type="NCBI Taxonomy" id="6185"/>
    <lineage>
        <taxon>Eukaryota</taxon>
        <taxon>Metazoa</taxon>
        <taxon>Spiralia</taxon>
        <taxon>Lophotrochozoa</taxon>
        <taxon>Platyhelminthes</taxon>
        <taxon>Trematoda</taxon>
        <taxon>Digenea</taxon>
        <taxon>Strigeidida</taxon>
        <taxon>Schistosomatoidea</taxon>
        <taxon>Schistosomatidae</taxon>
        <taxon>Schistosoma</taxon>
    </lineage>
</organism>
<dbReference type="InterPro" id="IPR000719">
    <property type="entry name" value="Prot_kinase_dom"/>
</dbReference>
<dbReference type="PROSITE" id="PS51285">
    <property type="entry name" value="AGC_KINASE_CTER"/>
    <property type="match status" value="1"/>
</dbReference>
<evidence type="ECO:0000256" key="6">
    <source>
        <dbReference type="ARBA" id="ARBA00022741"/>
    </source>
</evidence>
<proteinExistence type="inferred from homology"/>
<evidence type="ECO:0000256" key="1">
    <source>
        <dbReference type="ARBA" id="ARBA00009804"/>
    </source>
</evidence>
<comment type="catalytic activity">
    <reaction evidence="9">
        <text>L-threonyl-[protein] + ATP = O-phospho-L-threonyl-[protein] + ADP + H(+)</text>
        <dbReference type="Rhea" id="RHEA:46608"/>
        <dbReference type="Rhea" id="RHEA-COMP:11060"/>
        <dbReference type="Rhea" id="RHEA-COMP:11605"/>
        <dbReference type="ChEBI" id="CHEBI:15378"/>
        <dbReference type="ChEBI" id="CHEBI:30013"/>
        <dbReference type="ChEBI" id="CHEBI:30616"/>
        <dbReference type="ChEBI" id="CHEBI:61977"/>
        <dbReference type="ChEBI" id="CHEBI:456216"/>
        <dbReference type="EC" id="2.7.11.1"/>
    </reaction>
</comment>
<dbReference type="FunFam" id="3.30.200.20:FF:000686">
    <property type="entry name" value="Ribosomal protein S6 kinase"/>
    <property type="match status" value="1"/>
</dbReference>
<keyword evidence="6 11" id="KW-0547">Nucleotide-binding</keyword>
<evidence type="ECO:0000313" key="16">
    <source>
        <dbReference type="Proteomes" id="UP000471633"/>
    </source>
</evidence>
<dbReference type="GO" id="GO:0004674">
    <property type="term" value="F:protein serine/threonine kinase activity"/>
    <property type="evidence" value="ECO:0007669"/>
    <property type="project" value="UniProtKB-KW"/>
</dbReference>
<evidence type="ECO:0000256" key="5">
    <source>
        <dbReference type="ARBA" id="ARBA00022679"/>
    </source>
</evidence>
<dbReference type="PROSITE" id="PS50011">
    <property type="entry name" value="PROTEIN_KINASE_DOM"/>
    <property type="match status" value="1"/>
</dbReference>
<dbReference type="InterPro" id="IPR011009">
    <property type="entry name" value="Kinase-like_dom_sf"/>
</dbReference>
<dbReference type="PANTHER" id="PTHR24351">
    <property type="entry name" value="RIBOSOMAL PROTEIN S6 KINASE"/>
    <property type="match status" value="1"/>
</dbReference>
<evidence type="ECO:0000256" key="4">
    <source>
        <dbReference type="ARBA" id="ARBA00022553"/>
    </source>
</evidence>
<feature type="region of interest" description="Disordered" evidence="12">
    <location>
        <begin position="1"/>
        <end position="44"/>
    </location>
</feature>
<evidence type="ECO:0000259" key="14">
    <source>
        <dbReference type="PROSITE" id="PS51285"/>
    </source>
</evidence>
<comment type="similarity">
    <text evidence="1">Belongs to the protein kinase superfamily. AGC Ser/Thr protein kinase family. S6 kinase subfamily.</text>
</comment>
<dbReference type="Proteomes" id="UP000471633">
    <property type="component" value="Unassembled WGS sequence"/>
</dbReference>
<dbReference type="PROSITE" id="PS00107">
    <property type="entry name" value="PROTEIN_KINASE_ATP"/>
    <property type="match status" value="1"/>
</dbReference>
<feature type="region of interest" description="Disordered" evidence="12">
    <location>
        <begin position="529"/>
        <end position="559"/>
    </location>
</feature>
<dbReference type="CTD" id="6199"/>
<feature type="domain" description="Protein kinase" evidence="13">
    <location>
        <begin position="78"/>
        <end position="336"/>
    </location>
</feature>
<dbReference type="AlphaFoldDB" id="A0A922LIS4"/>
<name>A0A922LIS4_SCHHA</name>
<feature type="region of interest" description="Disordered" evidence="12">
    <location>
        <begin position="655"/>
        <end position="677"/>
    </location>
</feature>
<dbReference type="Pfam" id="PF00433">
    <property type="entry name" value="Pkinase_C"/>
    <property type="match status" value="1"/>
</dbReference>
<evidence type="ECO:0000259" key="13">
    <source>
        <dbReference type="PROSITE" id="PS50011"/>
    </source>
</evidence>
<reference evidence="15" key="4">
    <citation type="journal article" date="2022" name="PLoS Pathog.">
        <title>Chromosome-level genome of Schistosoma haematobium underpins genome-wide explorations of molecular variation.</title>
        <authorList>
            <person name="Stroehlein A.J."/>
            <person name="Korhonen P.K."/>
            <person name="Lee V.V."/>
            <person name="Ralph S.A."/>
            <person name="Mentink-Kane M."/>
            <person name="You H."/>
            <person name="McManus D.P."/>
            <person name="Tchuente L.T."/>
            <person name="Stothard J.R."/>
            <person name="Kaur P."/>
            <person name="Dudchenko O."/>
            <person name="Aiden E.L."/>
            <person name="Yang B."/>
            <person name="Yang H."/>
            <person name="Emery A.M."/>
            <person name="Webster B.L."/>
            <person name="Brindley P.J."/>
            <person name="Rollinson D."/>
            <person name="Chang B.C.H."/>
            <person name="Gasser R.B."/>
            <person name="Young N.D."/>
        </authorList>
    </citation>
    <scope>NUCLEOTIDE SEQUENCE</scope>
</reference>
<evidence type="ECO:0000256" key="2">
    <source>
        <dbReference type="ARBA" id="ARBA00012513"/>
    </source>
</evidence>
<feature type="compositionally biased region" description="Acidic residues" evidence="12">
    <location>
        <begin position="11"/>
        <end position="22"/>
    </location>
</feature>
<dbReference type="KEGG" id="shx:MS3_00007109"/>
<protein>
    <recommendedName>
        <fullName evidence="2">non-specific serine/threonine protein kinase</fullName>
        <ecNumber evidence="2">2.7.11.1</ecNumber>
    </recommendedName>
</protein>
<comment type="caution">
    <text evidence="15">The sequence shown here is derived from an EMBL/GenBank/DDBJ whole genome shotgun (WGS) entry which is preliminary data.</text>
</comment>
<keyword evidence="8 11" id="KW-0067">ATP-binding</keyword>
<feature type="compositionally biased region" description="Low complexity" evidence="12">
    <location>
        <begin position="529"/>
        <end position="540"/>
    </location>
</feature>
<dbReference type="EMBL" id="AMPZ03000004">
    <property type="protein sequence ID" value="KAH9586054.1"/>
    <property type="molecule type" value="Genomic_DNA"/>
</dbReference>
<dbReference type="Pfam" id="PF00069">
    <property type="entry name" value="Pkinase"/>
    <property type="match status" value="1"/>
</dbReference>
<dbReference type="InterPro" id="IPR008271">
    <property type="entry name" value="Ser/Thr_kinase_AS"/>
</dbReference>
<feature type="compositionally biased region" description="Acidic residues" evidence="12">
    <location>
        <begin position="548"/>
        <end position="559"/>
    </location>
</feature>
<dbReference type="EC" id="2.7.11.1" evidence="2"/>
<evidence type="ECO:0000256" key="11">
    <source>
        <dbReference type="PROSITE-ProRule" id="PRU10141"/>
    </source>
</evidence>
<sequence length="719" mass="80786">MAEIDFLSAELENDDECRDDEAERSNLSSPEKNNTKSSDQSSKEWICSEKKEEITTQETVEICQKTVNPNNRVNAENFKIQRVIGKGGYGKVFLVQKVDGIDQGKLYAMKVLKKARLVCNEKDKAHTVSERNILEMLQHPFLVKLHYAFQNHSNLYIVLEYCHGGELFNYLEREGALLENAACFYASEIVLAIGHLHSLGIIYRDLKSENVLLDRQGHVKLTDFGLSKEGVCTTNTFCGTIEYMAPEIIRCEGHGKAVDWWSLGTLIYDMLSGAPPFSQEESREATTRKILTAPLKFPPSFSSEVTSLIRGLLKRDPNERLGSKEDMEEIKRHKFFKRHEINWSDVYNRRLKPPFRPKLTAENDVSMFDPSFTRLQPVVSPVDGGASIPPDMFQGFSYVAPSVCEDSLRDNWTDNLPSRHRRHGLRGAMSAGRLRRIGFGHLTAPNRIPEDIVVHNIPLQIQPELNDFHDFSADYRQKPVMHQSSNHVSTQGIANDKRTAHLPNHHYQQQCYSNDTQQLHKISGKSTQIITSNGTTNSNNAVKKEKEADEQEDDDDDDDEIAAEEEDNVPGAKQIQPTSAPKYLPLCKYESKSNDIVTNINTNSIYSTTKPSSKNSTKYAPFSGSLQCHPELHANTKMINSRLMYSCQTGSFPHNKSGHATTSHLPSIQNGPRITSPLQRRGVNCATTLHSDVSNTIPITPTTVATSTNTSTNAKCSIM</sequence>
<dbReference type="InterPro" id="IPR017892">
    <property type="entry name" value="Pkinase_C"/>
</dbReference>
<dbReference type="SUPFAM" id="SSF56112">
    <property type="entry name" value="Protein kinase-like (PK-like)"/>
    <property type="match status" value="1"/>
</dbReference>
<reference evidence="15" key="1">
    <citation type="journal article" date="2012" name="Nat. Genet.">
        <title>Whole-genome sequence of Schistosoma haematobium.</title>
        <authorList>
            <person name="Young N.D."/>
            <person name="Jex A.R."/>
            <person name="Li B."/>
            <person name="Liu S."/>
            <person name="Yang L."/>
            <person name="Xiong Z."/>
            <person name="Li Y."/>
            <person name="Cantacessi C."/>
            <person name="Hall R.S."/>
            <person name="Xu X."/>
            <person name="Chen F."/>
            <person name="Wu X."/>
            <person name="Zerlotini A."/>
            <person name="Oliveira G."/>
            <person name="Hofmann A."/>
            <person name="Zhang G."/>
            <person name="Fang X."/>
            <person name="Kang Y."/>
            <person name="Campbell B.E."/>
            <person name="Loukas A."/>
            <person name="Ranganathan S."/>
            <person name="Rollinson D."/>
            <person name="Rinaldi G."/>
            <person name="Brindley P.J."/>
            <person name="Yang H."/>
            <person name="Wang J."/>
            <person name="Wang J."/>
            <person name="Gasser R.B."/>
        </authorList>
    </citation>
    <scope>NUCLEOTIDE SEQUENCE</scope>
</reference>
<dbReference type="Gene3D" id="1.10.510.10">
    <property type="entry name" value="Transferase(Phosphotransferase) domain 1"/>
    <property type="match status" value="1"/>
</dbReference>
<dbReference type="InterPro" id="IPR000961">
    <property type="entry name" value="AGC-kinase_C"/>
</dbReference>
<comment type="catalytic activity">
    <reaction evidence="10">
        <text>L-seryl-[protein] + ATP = O-phospho-L-seryl-[protein] + ADP + H(+)</text>
        <dbReference type="Rhea" id="RHEA:17989"/>
        <dbReference type="Rhea" id="RHEA-COMP:9863"/>
        <dbReference type="Rhea" id="RHEA-COMP:11604"/>
        <dbReference type="ChEBI" id="CHEBI:15378"/>
        <dbReference type="ChEBI" id="CHEBI:29999"/>
        <dbReference type="ChEBI" id="CHEBI:30616"/>
        <dbReference type="ChEBI" id="CHEBI:83421"/>
        <dbReference type="ChEBI" id="CHEBI:456216"/>
        <dbReference type="EC" id="2.7.11.1"/>
    </reaction>
</comment>
<keyword evidence="5" id="KW-0808">Transferase</keyword>
<dbReference type="RefSeq" id="XP_051068579.1">
    <property type="nucleotide sequence ID" value="XM_051215364.1"/>
</dbReference>
<evidence type="ECO:0000256" key="12">
    <source>
        <dbReference type="SAM" id="MobiDB-lite"/>
    </source>
</evidence>
<dbReference type="SMART" id="SM00220">
    <property type="entry name" value="S_TKc"/>
    <property type="match status" value="1"/>
</dbReference>
<dbReference type="PROSITE" id="PS00108">
    <property type="entry name" value="PROTEIN_KINASE_ST"/>
    <property type="match status" value="1"/>
</dbReference>
<reference evidence="15" key="2">
    <citation type="journal article" date="2019" name="Gigascience">
        <title>High-quality Schistosoma haematobium genome achieved by single-molecule and long-range sequencing.</title>
        <authorList>
            <person name="Stroehlein A.J."/>
            <person name="Korhonen P.K."/>
            <person name="Chong T.M."/>
            <person name="Lim Y.L."/>
            <person name="Chan K.G."/>
            <person name="Webster B."/>
            <person name="Rollinson D."/>
            <person name="Brindley P.J."/>
            <person name="Gasser R.B."/>
            <person name="Young N.D."/>
        </authorList>
    </citation>
    <scope>NUCLEOTIDE SEQUENCE</scope>
</reference>
<accession>A0A922LIS4</accession>
<dbReference type="FunFam" id="1.10.510.10:FF:000008">
    <property type="entry name" value="Non-specific serine/threonine protein kinase"/>
    <property type="match status" value="1"/>
</dbReference>
<feature type="binding site" evidence="11">
    <location>
        <position position="110"/>
    </location>
    <ligand>
        <name>ATP</name>
        <dbReference type="ChEBI" id="CHEBI:30616"/>
    </ligand>
</feature>
<dbReference type="SMART" id="SM00133">
    <property type="entry name" value="S_TK_X"/>
    <property type="match status" value="1"/>
</dbReference>
<feature type="compositionally biased region" description="Polar residues" evidence="12">
    <location>
        <begin position="25"/>
        <end position="40"/>
    </location>
</feature>
<evidence type="ECO:0000256" key="7">
    <source>
        <dbReference type="ARBA" id="ARBA00022777"/>
    </source>
</evidence>
<evidence type="ECO:0000256" key="10">
    <source>
        <dbReference type="ARBA" id="ARBA00048679"/>
    </source>
</evidence>
<keyword evidence="16" id="KW-1185">Reference proteome</keyword>
<feature type="domain" description="AGC-kinase C-terminal" evidence="14">
    <location>
        <begin position="339"/>
        <end position="408"/>
    </location>
</feature>
<evidence type="ECO:0000256" key="9">
    <source>
        <dbReference type="ARBA" id="ARBA00047899"/>
    </source>
</evidence>
<keyword evidence="4" id="KW-0597">Phosphoprotein</keyword>
<reference evidence="15" key="3">
    <citation type="submission" date="2021-06" db="EMBL/GenBank/DDBJ databases">
        <title>Chromosome-level genome assembly for S. haematobium.</title>
        <authorList>
            <person name="Stroehlein A.J."/>
        </authorList>
    </citation>
    <scope>NUCLEOTIDE SEQUENCE</scope>
</reference>
<dbReference type="GO" id="GO:0005524">
    <property type="term" value="F:ATP binding"/>
    <property type="evidence" value="ECO:0007669"/>
    <property type="project" value="UniProtKB-UniRule"/>
</dbReference>
<gene>
    <name evidence="15" type="primary">RPS6KB2</name>
    <name evidence="15" type="ORF">MS3_00007109</name>
</gene>